<keyword evidence="5 7" id="KW-0663">Pyridoxal phosphate</keyword>
<evidence type="ECO:0000256" key="5">
    <source>
        <dbReference type="ARBA" id="ARBA00022898"/>
    </source>
</evidence>
<dbReference type="PROSITE" id="PS00595">
    <property type="entry name" value="AA_TRANSFER_CLASS_5"/>
    <property type="match status" value="1"/>
</dbReference>
<evidence type="ECO:0000256" key="8">
    <source>
        <dbReference type="RuleBase" id="RU004075"/>
    </source>
</evidence>
<reference evidence="11 12" key="1">
    <citation type="journal article" date="2013" name="Genome Announc.">
        <title>Complete Genome Sequence of the Solvent Producer Clostridium saccharobutylicum NCP262 (DSM 13864).</title>
        <authorList>
            <person name="Poehlein A."/>
            <person name="Hartwich K."/>
            <person name="Krabben P."/>
            <person name="Ehrenreich A."/>
            <person name="Liebl W."/>
            <person name="Durre P."/>
            <person name="Gottschalk G."/>
            <person name="Daniel R."/>
        </authorList>
    </citation>
    <scope>NUCLEOTIDE SEQUENCE [LARGE SCALE GENOMIC DNA]</scope>
    <source>
        <strain evidence="11">DSM 13864</strain>
    </source>
</reference>
<evidence type="ECO:0000256" key="1">
    <source>
        <dbReference type="ARBA" id="ARBA00001933"/>
    </source>
</evidence>
<keyword evidence="12" id="KW-1185">Reference proteome</keyword>
<dbReference type="eggNOG" id="COG0075">
    <property type="taxonomic scope" value="Bacteria"/>
</dbReference>
<dbReference type="InterPro" id="IPR015421">
    <property type="entry name" value="PyrdxlP-dep_Trfase_major"/>
</dbReference>
<accession>U5MN77</accession>
<protein>
    <submittedName>
        <fullName evidence="11">Aminotransferase</fullName>
        <ecNumber evidence="11">2.6.1.-</ecNumber>
    </submittedName>
</protein>
<evidence type="ECO:0000256" key="4">
    <source>
        <dbReference type="ARBA" id="ARBA00022679"/>
    </source>
</evidence>
<feature type="modified residue" description="N6-(pyridoxal phosphate)lysine" evidence="7">
    <location>
        <position position="191"/>
    </location>
</feature>
<gene>
    <name evidence="11" type="ORF">CLSA_c10240</name>
</gene>
<dbReference type="InterPro" id="IPR000192">
    <property type="entry name" value="Aminotrans_V_dom"/>
</dbReference>
<evidence type="ECO:0000256" key="2">
    <source>
        <dbReference type="ARBA" id="ARBA00009236"/>
    </source>
</evidence>
<dbReference type="GO" id="GO:0008453">
    <property type="term" value="F:alanine-glyoxylate transaminase activity"/>
    <property type="evidence" value="ECO:0007669"/>
    <property type="project" value="TreeGrafter"/>
</dbReference>
<keyword evidence="3 11" id="KW-0032">Aminotransferase</keyword>
<dbReference type="PANTHER" id="PTHR21152:SF24">
    <property type="entry name" value="ALANINE--GLYOXYLATE AMINOTRANSFERASE 1"/>
    <property type="match status" value="1"/>
</dbReference>
<evidence type="ECO:0000256" key="7">
    <source>
        <dbReference type="PIRSR" id="PIRSR000524-50"/>
    </source>
</evidence>
<organism evidence="11 12">
    <name type="scientific">Clostridium saccharobutylicum DSM 13864</name>
    <dbReference type="NCBI Taxonomy" id="1345695"/>
    <lineage>
        <taxon>Bacteria</taxon>
        <taxon>Bacillati</taxon>
        <taxon>Bacillota</taxon>
        <taxon>Clostridia</taxon>
        <taxon>Eubacteriales</taxon>
        <taxon>Clostridiaceae</taxon>
        <taxon>Clostridium</taxon>
    </lineage>
</organism>
<comment type="similarity">
    <text evidence="2 8">Belongs to the class-V pyridoxal-phosphate-dependent aminotransferase family.</text>
</comment>
<dbReference type="InterPro" id="IPR020578">
    <property type="entry name" value="Aminotrans_V_PyrdxlP_BS"/>
</dbReference>
<dbReference type="AlphaFoldDB" id="U5MN77"/>
<evidence type="ECO:0000313" key="12">
    <source>
        <dbReference type="Proteomes" id="UP000017118"/>
    </source>
</evidence>
<dbReference type="HOGENOM" id="CLU_027686_0_1_9"/>
<dbReference type="EC" id="2.6.1.-" evidence="11"/>
<keyword evidence="4 11" id="KW-0808">Transferase</keyword>
<dbReference type="GO" id="GO:0019265">
    <property type="term" value="P:glycine biosynthetic process, by transamination of glyoxylate"/>
    <property type="evidence" value="ECO:0007669"/>
    <property type="project" value="TreeGrafter"/>
</dbReference>
<dbReference type="EMBL" id="CP006721">
    <property type="protein sequence ID" value="AGX42035.1"/>
    <property type="molecule type" value="Genomic_DNA"/>
</dbReference>
<evidence type="ECO:0000256" key="3">
    <source>
        <dbReference type="ARBA" id="ARBA00022576"/>
    </source>
</evidence>
<dbReference type="SUPFAM" id="SSF53383">
    <property type="entry name" value="PLP-dependent transferases"/>
    <property type="match status" value="1"/>
</dbReference>
<dbReference type="PATRIC" id="fig|1345695.10.peg.608"/>
<dbReference type="RefSeq" id="WP_022744319.1">
    <property type="nucleotide sequence ID" value="NC_022571.1"/>
</dbReference>
<dbReference type="InterPro" id="IPR024169">
    <property type="entry name" value="SP_NH2Trfase/AEP_transaminase"/>
</dbReference>
<name>U5MN77_CLOSA</name>
<dbReference type="Gene3D" id="3.40.640.10">
    <property type="entry name" value="Type I PLP-dependent aspartate aminotransferase-like (Major domain)"/>
    <property type="match status" value="1"/>
</dbReference>
<dbReference type="GeneID" id="55473543"/>
<dbReference type="PANTHER" id="PTHR21152">
    <property type="entry name" value="AMINOTRANSFERASE CLASS V"/>
    <property type="match status" value="1"/>
</dbReference>
<dbReference type="Gene3D" id="3.90.1150.10">
    <property type="entry name" value="Aspartate Aminotransferase, domain 1"/>
    <property type="match status" value="1"/>
</dbReference>
<dbReference type="KEGG" id="csb:CLSA_c10240"/>
<dbReference type="Pfam" id="PF00266">
    <property type="entry name" value="Aminotran_5"/>
    <property type="match status" value="1"/>
</dbReference>
<dbReference type="OrthoDB" id="389074at2"/>
<dbReference type="InterPro" id="IPR015422">
    <property type="entry name" value="PyrdxlP-dep_Trfase_small"/>
</dbReference>
<dbReference type="InterPro" id="IPR015424">
    <property type="entry name" value="PyrdxlP-dep_Trfase"/>
</dbReference>
<evidence type="ECO:0000256" key="6">
    <source>
        <dbReference type="PIRSR" id="PIRSR000524-1"/>
    </source>
</evidence>
<dbReference type="Proteomes" id="UP000017118">
    <property type="component" value="Chromosome"/>
</dbReference>
<evidence type="ECO:0000259" key="10">
    <source>
        <dbReference type="Pfam" id="PF00266"/>
    </source>
</evidence>
<feature type="domain" description="Aminotransferase class V" evidence="10">
    <location>
        <begin position="30"/>
        <end position="288"/>
    </location>
</feature>
<dbReference type="GO" id="GO:0004760">
    <property type="term" value="F:L-serine-pyruvate transaminase activity"/>
    <property type="evidence" value="ECO:0007669"/>
    <property type="project" value="TreeGrafter"/>
</dbReference>
<proteinExistence type="inferred from homology"/>
<comment type="cofactor">
    <cofactor evidence="1 7 9">
        <name>pyridoxal 5'-phosphate</name>
        <dbReference type="ChEBI" id="CHEBI:597326"/>
    </cofactor>
</comment>
<sequence>MNNKFVYAPGPTDVRENVRLERAKVTTNPDVDEEFVEFYKCTCEKIGKIINTNNSIYILSGEGILGLEAACASITESGDRVLVIDNGIYGRGFKDFVEMYGGEAIYFSGNYDNEINVDELSRFLEKDHNFKYATIVHCDTPTGVLNDLSKICVLLNTYGVLTVVDSVSAMGGEEIRVDDWKIDIALGGSQKAFSAPTGLTFVSVSEKAKKAMENRKSPVRGFYCNLNIWKNYYKDKWFPYTIPISDVMGLDRAVQNILDEGVENVLSRHEKIADATRNAINEYGLELFLDGGYSNTVTALKVPENIGALKLKDHMLKKYNTLIITSLEPYNDIILRIGHMGENARLEKITYALNVIDNGLKDLGFKSDKELVTLFNKYLKD</sequence>
<evidence type="ECO:0000256" key="9">
    <source>
        <dbReference type="RuleBase" id="RU004504"/>
    </source>
</evidence>
<dbReference type="PIRSF" id="PIRSF000524">
    <property type="entry name" value="SPT"/>
    <property type="match status" value="1"/>
</dbReference>
<evidence type="ECO:0000313" key="11">
    <source>
        <dbReference type="EMBL" id="AGX42035.1"/>
    </source>
</evidence>
<feature type="binding site" evidence="6">
    <location>
        <position position="336"/>
    </location>
    <ligand>
        <name>substrate</name>
    </ligand>
</feature>